<evidence type="ECO:0000256" key="2">
    <source>
        <dbReference type="SAM" id="SignalP"/>
    </source>
</evidence>
<keyword evidence="1" id="KW-0812">Transmembrane</keyword>
<dbReference type="VEuPathDB" id="FungiDB:H257_02320"/>
<dbReference type="UniPathway" id="UPA00378"/>
<reference evidence="4 5" key="1">
    <citation type="submission" date="2018-08" db="EMBL/GenBank/DDBJ databases">
        <title>Aphanomyces genome sequencing and annotation.</title>
        <authorList>
            <person name="Minardi D."/>
            <person name="Oidtmann B."/>
            <person name="Van Der Giezen M."/>
            <person name="Studholme D.J."/>
        </authorList>
    </citation>
    <scope>NUCLEOTIDE SEQUENCE [LARGE SCALE GENOMIC DNA]</scope>
    <source>
        <strain evidence="4 5">Kv</strain>
    </source>
</reference>
<dbReference type="PANTHER" id="PTHR12640:SF0">
    <property type="entry name" value="DOLICHYL-DIPHOSPHOOLIGOSACCHARIDE--PROTEIN GLYCOSYLTRANSFERASE SUBUNIT 2"/>
    <property type="match status" value="1"/>
</dbReference>
<organism evidence="4 5">
    <name type="scientific">Aphanomyces astaci</name>
    <name type="common">Crayfish plague agent</name>
    <dbReference type="NCBI Taxonomy" id="112090"/>
    <lineage>
        <taxon>Eukaryota</taxon>
        <taxon>Sar</taxon>
        <taxon>Stramenopiles</taxon>
        <taxon>Oomycota</taxon>
        <taxon>Saprolegniomycetes</taxon>
        <taxon>Saprolegniales</taxon>
        <taxon>Verrucalvaceae</taxon>
        <taxon>Aphanomyces</taxon>
    </lineage>
</organism>
<dbReference type="Pfam" id="PF01603">
    <property type="entry name" value="B56"/>
    <property type="match status" value="1"/>
</dbReference>
<dbReference type="SUPFAM" id="SSF48371">
    <property type="entry name" value="ARM repeat"/>
    <property type="match status" value="1"/>
</dbReference>
<feature type="domain" description="Ribophorin II third" evidence="3">
    <location>
        <begin position="115"/>
        <end position="218"/>
    </location>
</feature>
<dbReference type="AlphaFoldDB" id="A0A396ZWI6"/>
<dbReference type="InterPro" id="IPR002554">
    <property type="entry name" value="PP2A_B56"/>
</dbReference>
<dbReference type="Gene3D" id="1.25.10.10">
    <property type="entry name" value="Leucine-rich Repeat Variant"/>
    <property type="match status" value="1"/>
</dbReference>
<accession>A0A396ZWI6</accession>
<dbReference type="GO" id="GO:0006487">
    <property type="term" value="P:protein N-linked glycosylation"/>
    <property type="evidence" value="ECO:0007669"/>
    <property type="project" value="TreeGrafter"/>
</dbReference>
<dbReference type="PANTHER" id="PTHR12640">
    <property type="entry name" value="RIBOPHORIN II"/>
    <property type="match status" value="1"/>
</dbReference>
<feature type="transmembrane region" description="Helical" evidence="1">
    <location>
        <begin position="330"/>
        <end position="350"/>
    </location>
</feature>
<feature type="chain" id="PRO_5044270259" description="Ribophorin II third domain-containing protein" evidence="2">
    <location>
        <begin position="26"/>
        <end position="446"/>
    </location>
</feature>
<feature type="transmembrane region" description="Helical" evidence="1">
    <location>
        <begin position="298"/>
        <end position="324"/>
    </location>
</feature>
<dbReference type="Proteomes" id="UP000265427">
    <property type="component" value="Unassembled WGS sequence"/>
</dbReference>
<comment type="caution">
    <text evidence="4">The sequence shown here is derived from an EMBL/GenBank/DDBJ whole genome shotgun (WGS) entry which is preliminary data.</text>
</comment>
<evidence type="ECO:0000313" key="5">
    <source>
        <dbReference type="Proteomes" id="UP000265427"/>
    </source>
</evidence>
<keyword evidence="1" id="KW-0472">Membrane</keyword>
<evidence type="ECO:0000259" key="3">
    <source>
        <dbReference type="Pfam" id="PF23860"/>
    </source>
</evidence>
<dbReference type="Pfam" id="PF23860">
    <property type="entry name" value="Ribophorin_II_3rd"/>
    <property type="match status" value="1"/>
</dbReference>
<feature type="transmembrane region" description="Helical" evidence="1">
    <location>
        <begin position="265"/>
        <end position="286"/>
    </location>
</feature>
<dbReference type="InterPro" id="IPR011989">
    <property type="entry name" value="ARM-like"/>
</dbReference>
<name>A0A396ZWI6_APHAT</name>
<evidence type="ECO:0000313" key="4">
    <source>
        <dbReference type="EMBL" id="RHX97878.1"/>
    </source>
</evidence>
<dbReference type="InterPro" id="IPR016024">
    <property type="entry name" value="ARM-type_fold"/>
</dbReference>
<dbReference type="InterPro" id="IPR055374">
    <property type="entry name" value="Ribophorin_II_3rd"/>
</dbReference>
<sequence length="446" mass="47946">MQRVAGVLAIALLGTALELTNPVHPAREAVTFVFTGVEDASPVVKSIQDAVTLATVAADIPLERQSNNEAVFTLDGALAIPGLYKLLVQDGKTSKVFHATLTTSVSLSSAVVQGINLPFGSTLSSVVNLTPRDTFSVEVELQDASTLTPVVAHHAVLRFAHESSVDATIVLEPYQATAMRAVVSVASRDLLSGLHTVSLVVGDIHFHNALAWELGQINVELPPPPPASPTPLYTTPLLHTSDTTLQALPEITHIMRPPPTTPPPAISIVFTALVGVPLVAFVGGSLRASSLPKLPSSVAGIVWSVAFLVSLLSVLALFGLYWLQLDMFTALGYLGVLGPVIVVTGQYALAHTVLHRLYYKLTQRRALIRKEIANVFYEYVYESSNYYGVTELLEILGSIINGFACPIKEEHVVLLVKSLVPLHSVLYTWTFCTSIDCLYTLIAYAH</sequence>
<dbReference type="GO" id="GO:0000159">
    <property type="term" value="C:protein phosphatase type 2A complex"/>
    <property type="evidence" value="ECO:0007669"/>
    <property type="project" value="InterPro"/>
</dbReference>
<protein>
    <recommendedName>
        <fullName evidence="3">Ribophorin II third domain-containing protein</fullName>
    </recommendedName>
</protein>
<dbReference type="GO" id="GO:0019888">
    <property type="term" value="F:protein phosphatase regulator activity"/>
    <property type="evidence" value="ECO:0007669"/>
    <property type="project" value="InterPro"/>
</dbReference>
<dbReference type="EMBL" id="QUSZ01010732">
    <property type="protein sequence ID" value="RHX97878.1"/>
    <property type="molecule type" value="Genomic_DNA"/>
</dbReference>
<gene>
    <name evidence="4" type="ORF">DYB36_006209</name>
</gene>
<dbReference type="GO" id="GO:0008250">
    <property type="term" value="C:oligosaccharyltransferase complex"/>
    <property type="evidence" value="ECO:0007669"/>
    <property type="project" value="InterPro"/>
</dbReference>
<keyword evidence="2" id="KW-0732">Signal</keyword>
<dbReference type="InterPro" id="IPR008814">
    <property type="entry name" value="Swp1"/>
</dbReference>
<keyword evidence="1" id="KW-1133">Transmembrane helix</keyword>
<feature type="signal peptide" evidence="2">
    <location>
        <begin position="1"/>
        <end position="25"/>
    </location>
</feature>
<evidence type="ECO:0000256" key="1">
    <source>
        <dbReference type="SAM" id="Phobius"/>
    </source>
</evidence>
<proteinExistence type="predicted"/>
<dbReference type="GO" id="GO:0007165">
    <property type="term" value="P:signal transduction"/>
    <property type="evidence" value="ECO:0007669"/>
    <property type="project" value="InterPro"/>
</dbReference>